<dbReference type="EMBL" id="JAGPXC010000011">
    <property type="protein sequence ID" value="KAH6645369.1"/>
    <property type="molecule type" value="Genomic_DNA"/>
</dbReference>
<dbReference type="AlphaFoldDB" id="A0A9P8RG38"/>
<dbReference type="Proteomes" id="UP000758603">
    <property type="component" value="Unassembled WGS sequence"/>
</dbReference>
<dbReference type="PROSITE" id="PS00061">
    <property type="entry name" value="ADH_SHORT"/>
    <property type="match status" value="1"/>
</dbReference>
<dbReference type="PRINTS" id="PR00080">
    <property type="entry name" value="SDRFAMILY"/>
</dbReference>
<dbReference type="FunFam" id="3.40.50.720:FF:000084">
    <property type="entry name" value="Short-chain dehydrogenase reductase"/>
    <property type="match status" value="1"/>
</dbReference>
<evidence type="ECO:0000313" key="4">
    <source>
        <dbReference type="EMBL" id="KAH6645369.1"/>
    </source>
</evidence>
<keyword evidence="2" id="KW-0521">NADP</keyword>
<accession>A0A9P8RG38</accession>
<name>A0A9P8RG38_9PEZI</name>
<dbReference type="GO" id="GO:0016491">
    <property type="term" value="F:oxidoreductase activity"/>
    <property type="evidence" value="ECO:0007669"/>
    <property type="project" value="UniProtKB-KW"/>
</dbReference>
<comment type="caution">
    <text evidence="4">The sequence shown here is derived from an EMBL/GenBank/DDBJ whole genome shotgun (WGS) entry which is preliminary data.</text>
</comment>
<dbReference type="GeneID" id="70123780"/>
<keyword evidence="5" id="KW-1185">Reference proteome</keyword>
<dbReference type="PANTHER" id="PTHR24321">
    <property type="entry name" value="DEHYDROGENASES, SHORT CHAIN"/>
    <property type="match status" value="1"/>
</dbReference>
<dbReference type="Pfam" id="PF13561">
    <property type="entry name" value="adh_short_C2"/>
    <property type="match status" value="1"/>
</dbReference>
<reference evidence="4" key="1">
    <citation type="journal article" date="2021" name="Nat. Commun.">
        <title>Genetic determinants of endophytism in the Arabidopsis root mycobiome.</title>
        <authorList>
            <person name="Mesny F."/>
            <person name="Miyauchi S."/>
            <person name="Thiergart T."/>
            <person name="Pickel B."/>
            <person name="Atanasova L."/>
            <person name="Karlsson M."/>
            <person name="Huettel B."/>
            <person name="Barry K.W."/>
            <person name="Haridas S."/>
            <person name="Chen C."/>
            <person name="Bauer D."/>
            <person name="Andreopoulos W."/>
            <person name="Pangilinan J."/>
            <person name="LaButti K."/>
            <person name="Riley R."/>
            <person name="Lipzen A."/>
            <person name="Clum A."/>
            <person name="Drula E."/>
            <person name="Henrissat B."/>
            <person name="Kohler A."/>
            <person name="Grigoriev I.V."/>
            <person name="Martin F.M."/>
            <person name="Hacquard S."/>
        </authorList>
    </citation>
    <scope>NUCLEOTIDE SEQUENCE</scope>
    <source>
        <strain evidence="4">MPI-SDFR-AT-0073</strain>
    </source>
</reference>
<keyword evidence="3" id="KW-0560">Oxidoreductase</keyword>
<dbReference type="InterPro" id="IPR020904">
    <property type="entry name" value="Sc_DH/Rdtase_CS"/>
</dbReference>
<dbReference type="InterPro" id="IPR002347">
    <property type="entry name" value="SDR_fam"/>
</dbReference>
<dbReference type="RefSeq" id="XP_045951883.1">
    <property type="nucleotide sequence ID" value="XM_046094887.1"/>
</dbReference>
<comment type="similarity">
    <text evidence="1">Belongs to the short-chain dehydrogenases/reductases (SDR) family.</text>
</comment>
<gene>
    <name evidence="4" type="ORF">BKA67DRAFT_111077</name>
</gene>
<dbReference type="SUPFAM" id="SSF51735">
    <property type="entry name" value="NAD(P)-binding Rossmann-fold domains"/>
    <property type="match status" value="1"/>
</dbReference>
<dbReference type="PANTHER" id="PTHR24321:SF8">
    <property type="entry name" value="ESTRADIOL 17-BETA-DEHYDROGENASE 8-RELATED"/>
    <property type="match status" value="1"/>
</dbReference>
<dbReference type="PRINTS" id="PR00081">
    <property type="entry name" value="GDHRDH"/>
</dbReference>
<evidence type="ECO:0000256" key="1">
    <source>
        <dbReference type="ARBA" id="ARBA00006484"/>
    </source>
</evidence>
<evidence type="ECO:0000256" key="2">
    <source>
        <dbReference type="ARBA" id="ARBA00022857"/>
    </source>
</evidence>
<organism evidence="4 5">
    <name type="scientific">Truncatella angustata</name>
    <dbReference type="NCBI Taxonomy" id="152316"/>
    <lineage>
        <taxon>Eukaryota</taxon>
        <taxon>Fungi</taxon>
        <taxon>Dikarya</taxon>
        <taxon>Ascomycota</taxon>
        <taxon>Pezizomycotina</taxon>
        <taxon>Sordariomycetes</taxon>
        <taxon>Xylariomycetidae</taxon>
        <taxon>Amphisphaeriales</taxon>
        <taxon>Sporocadaceae</taxon>
        <taxon>Truncatella</taxon>
    </lineage>
</organism>
<evidence type="ECO:0000256" key="3">
    <source>
        <dbReference type="ARBA" id="ARBA00023002"/>
    </source>
</evidence>
<dbReference type="InterPro" id="IPR036291">
    <property type="entry name" value="NAD(P)-bd_dom_sf"/>
</dbReference>
<dbReference type="Gene3D" id="3.40.50.720">
    <property type="entry name" value="NAD(P)-binding Rossmann-like Domain"/>
    <property type="match status" value="1"/>
</dbReference>
<proteinExistence type="inferred from homology"/>
<dbReference type="OrthoDB" id="1669814at2759"/>
<protein>
    <submittedName>
        <fullName evidence="4">Short chain dehydrogenase/ reductase</fullName>
    </submittedName>
</protein>
<sequence>MTSFQDKLVVITGAASGIGRETSKLLASRGALLSLSDISEDGLRTLKAEIEEIPGIANTAPFTSVVDVRSQDACRDWITATVAHFGGRPIDGAANLAGVVTLPKAGATDSRDASDAEIDFIFDINVKGIINSLRAELPHMREGSPGVNGSAIVNAGSLSGLMGLGGYMPYVASKHAVIGITRTVAKEEGLRGIRVNAIAPGLIDTPMLHAVAESIGVKAGADMYGRGPTAALGRLGTSLEVAETIAFLLSPGSGFITGAPITIDGGMSCAG</sequence>
<evidence type="ECO:0000313" key="5">
    <source>
        <dbReference type="Proteomes" id="UP000758603"/>
    </source>
</evidence>